<evidence type="ECO:0000256" key="6">
    <source>
        <dbReference type="ARBA" id="ARBA00022729"/>
    </source>
</evidence>
<proteinExistence type="inferred from homology"/>
<keyword evidence="9" id="KW-0418">Kinase</keyword>
<feature type="domain" description="Protein kinase" evidence="16">
    <location>
        <begin position="349"/>
        <end position="631"/>
    </location>
</feature>
<dbReference type="OrthoDB" id="1913956at2759"/>
<evidence type="ECO:0000256" key="5">
    <source>
        <dbReference type="ARBA" id="ARBA00022692"/>
    </source>
</evidence>
<dbReference type="CDD" id="cd14066">
    <property type="entry name" value="STKc_IRAK"/>
    <property type="match status" value="1"/>
</dbReference>
<dbReference type="PROSITE" id="PS00107">
    <property type="entry name" value="PROTEIN_KINASE_ATP"/>
    <property type="match status" value="1"/>
</dbReference>
<dbReference type="InterPro" id="IPR017441">
    <property type="entry name" value="Protein_kinase_ATP_BS"/>
</dbReference>
<sequence length="682" mass="76131">MGLLPIILVFFISIMMFPLTCKAQIQNPFIYSAEKFNNSQYSFLTALDSTIDSTGAIQITPDTISNISIRQNKSGRIMMTRNFTLWESNTNSSGVVASFNSTFLVNFYVPPPELPGEGFTFIIAPDLTIPLNSHGEWLGITNATNDNNTSNKFVAIELDTKKQDYDPDDNHMGLNINSVRSHKTVSLSKPDMAIAPFNAAVKYNVWVQYNGRTKFLEVYMDKEDKPKPSLPILNESINLKDYVNQISYFGFSASTGTTAQLNCLLKWNLTVEILPTGEIPPKGKKHWIKVGIGVGVVAVGLMVTCLVGLVYYLKKKDVDELNISSALMSLPGIPREFKFKDLKQATNNFDEKMKLGKGGFGVVYRGVLVKENLEVAVKKFSRGSIEGKADFLAELAIINRLRHKHLVRLIGWCHKSGMLLLVYEFMPNGSLDNHLFNGPDKFLSWAQRYKIISGLASALHYLHNEYDQMVVHRDLKSSNILLDSDYNARLGDFGLARALEHGRTSYAEIEGVPGTFGYIAPETFHAGKATRESDVFGFGAVVLEVVCGQRPWTRILGSLVMVDWVWKLYREGRILDAIDERLGTAYVVEEAVRLLLLGLACSHPIASERPKADTIFQIVCGLVPVPDVPHFKPAFVWPMVRSTLDSNTSNTMGTTGSTSSYYESPYLLSRESYVQNIDIMTK</sequence>
<dbReference type="CDD" id="cd06899">
    <property type="entry name" value="lectin_legume_LecRK_Arcelin_ConA"/>
    <property type="match status" value="1"/>
</dbReference>
<comment type="similarity">
    <text evidence="3">In the C-terminal section; belongs to the protein kinase superfamily. Ser/Thr protein kinase family.</text>
</comment>
<evidence type="ECO:0000256" key="11">
    <source>
        <dbReference type="ARBA" id="ARBA00022989"/>
    </source>
</evidence>
<evidence type="ECO:0000256" key="12">
    <source>
        <dbReference type="ARBA" id="ARBA00023136"/>
    </source>
</evidence>
<dbReference type="Pfam" id="PF00069">
    <property type="entry name" value="Pkinase"/>
    <property type="match status" value="1"/>
</dbReference>
<dbReference type="InterPro" id="IPR008271">
    <property type="entry name" value="Ser/Thr_kinase_AS"/>
</dbReference>
<keyword evidence="11 14" id="KW-1133">Transmembrane helix</keyword>
<dbReference type="Gene3D" id="3.30.200.20">
    <property type="entry name" value="Phosphorylase Kinase, domain 1"/>
    <property type="match status" value="1"/>
</dbReference>
<dbReference type="Gene3D" id="1.10.510.10">
    <property type="entry name" value="Transferase(Phosphotransferase) domain 1"/>
    <property type="match status" value="1"/>
</dbReference>
<evidence type="ECO:0000256" key="13">
    <source>
        <dbReference type="PROSITE-ProRule" id="PRU10141"/>
    </source>
</evidence>
<dbReference type="InterPro" id="IPR013320">
    <property type="entry name" value="ConA-like_dom_sf"/>
</dbReference>
<evidence type="ECO:0000313" key="18">
    <source>
        <dbReference type="Proteomes" id="UP000631114"/>
    </source>
</evidence>
<dbReference type="GO" id="GO:0016020">
    <property type="term" value="C:membrane"/>
    <property type="evidence" value="ECO:0007669"/>
    <property type="project" value="UniProtKB-SubCell"/>
</dbReference>
<dbReference type="SMART" id="SM00220">
    <property type="entry name" value="S_TKc"/>
    <property type="match status" value="1"/>
</dbReference>
<dbReference type="FunFam" id="3.30.200.20:FF:000320">
    <property type="entry name" value="probable L-type lectin-domain containing receptor kinase S.5"/>
    <property type="match status" value="1"/>
</dbReference>
<comment type="similarity">
    <text evidence="2">In the N-terminal section; belongs to the leguminous lectin family.</text>
</comment>
<keyword evidence="18" id="KW-1185">Reference proteome</keyword>
<keyword evidence="4" id="KW-0808">Transferase</keyword>
<dbReference type="SUPFAM" id="SSF49899">
    <property type="entry name" value="Concanavalin A-like lectins/glucanases"/>
    <property type="match status" value="1"/>
</dbReference>
<comment type="subcellular location">
    <subcellularLocation>
        <location evidence="1">Membrane</location>
        <topology evidence="1">Single-pass type I membrane protein</topology>
    </subcellularLocation>
</comment>
<dbReference type="GO" id="GO:0005524">
    <property type="term" value="F:ATP binding"/>
    <property type="evidence" value="ECO:0007669"/>
    <property type="project" value="UniProtKB-UniRule"/>
</dbReference>
<evidence type="ECO:0000256" key="9">
    <source>
        <dbReference type="ARBA" id="ARBA00022777"/>
    </source>
</evidence>
<keyword evidence="6 15" id="KW-0732">Signal</keyword>
<evidence type="ECO:0000256" key="15">
    <source>
        <dbReference type="SAM" id="SignalP"/>
    </source>
</evidence>
<dbReference type="InterPro" id="IPR011009">
    <property type="entry name" value="Kinase-like_dom_sf"/>
</dbReference>
<evidence type="ECO:0000256" key="14">
    <source>
        <dbReference type="SAM" id="Phobius"/>
    </source>
</evidence>
<feature type="transmembrane region" description="Helical" evidence="14">
    <location>
        <begin position="290"/>
        <end position="313"/>
    </location>
</feature>
<dbReference type="Proteomes" id="UP000631114">
    <property type="component" value="Unassembled WGS sequence"/>
</dbReference>
<protein>
    <recommendedName>
        <fullName evidence="16">Protein kinase domain-containing protein</fullName>
    </recommendedName>
</protein>
<dbReference type="Pfam" id="PF00139">
    <property type="entry name" value="Lectin_legB"/>
    <property type="match status" value="1"/>
</dbReference>
<evidence type="ECO:0000256" key="4">
    <source>
        <dbReference type="ARBA" id="ARBA00022679"/>
    </source>
</evidence>
<evidence type="ECO:0000256" key="8">
    <source>
        <dbReference type="ARBA" id="ARBA00022741"/>
    </source>
</evidence>
<dbReference type="GO" id="GO:0030246">
    <property type="term" value="F:carbohydrate binding"/>
    <property type="evidence" value="ECO:0007669"/>
    <property type="project" value="UniProtKB-KW"/>
</dbReference>
<evidence type="ECO:0000256" key="7">
    <source>
        <dbReference type="ARBA" id="ARBA00022734"/>
    </source>
</evidence>
<reference evidence="17 18" key="1">
    <citation type="submission" date="2020-10" db="EMBL/GenBank/DDBJ databases">
        <title>The Coptis chinensis genome and diversification of protoberbering-type alkaloids.</title>
        <authorList>
            <person name="Wang B."/>
            <person name="Shu S."/>
            <person name="Song C."/>
            <person name="Liu Y."/>
        </authorList>
    </citation>
    <scope>NUCLEOTIDE SEQUENCE [LARGE SCALE GENOMIC DNA]</scope>
    <source>
        <strain evidence="17">HL-2020</strain>
        <tissue evidence="17">Leaf</tissue>
    </source>
</reference>
<accession>A0A835LXA5</accession>
<keyword evidence="7" id="KW-0430">Lectin</keyword>
<feature type="chain" id="PRO_5032394111" description="Protein kinase domain-containing protein" evidence="15">
    <location>
        <begin position="24"/>
        <end position="682"/>
    </location>
</feature>
<keyword evidence="8 13" id="KW-0547">Nucleotide-binding</keyword>
<dbReference type="FunFam" id="1.10.510.10:FF:000444">
    <property type="entry name" value="probable L-type lectin-domain containing receptor kinase S.5"/>
    <property type="match status" value="1"/>
</dbReference>
<dbReference type="Gene3D" id="2.60.120.200">
    <property type="match status" value="1"/>
</dbReference>
<evidence type="ECO:0000256" key="10">
    <source>
        <dbReference type="ARBA" id="ARBA00022840"/>
    </source>
</evidence>
<dbReference type="PROSITE" id="PS50011">
    <property type="entry name" value="PROTEIN_KINASE_DOM"/>
    <property type="match status" value="1"/>
</dbReference>
<feature type="signal peptide" evidence="15">
    <location>
        <begin position="1"/>
        <end position="23"/>
    </location>
</feature>
<evidence type="ECO:0000256" key="1">
    <source>
        <dbReference type="ARBA" id="ARBA00004479"/>
    </source>
</evidence>
<dbReference type="InterPro" id="IPR000719">
    <property type="entry name" value="Prot_kinase_dom"/>
</dbReference>
<dbReference type="PROSITE" id="PS00108">
    <property type="entry name" value="PROTEIN_KINASE_ST"/>
    <property type="match status" value="1"/>
</dbReference>
<gene>
    <name evidence="17" type="ORF">IFM89_031807</name>
</gene>
<dbReference type="EMBL" id="JADFTS010000006">
    <property type="protein sequence ID" value="KAF9602861.1"/>
    <property type="molecule type" value="Genomic_DNA"/>
</dbReference>
<evidence type="ECO:0000256" key="3">
    <source>
        <dbReference type="ARBA" id="ARBA00010217"/>
    </source>
</evidence>
<comment type="caution">
    <text evidence="17">The sequence shown here is derived from an EMBL/GenBank/DDBJ whole genome shotgun (WGS) entry which is preliminary data.</text>
</comment>
<dbReference type="InterPro" id="IPR001220">
    <property type="entry name" value="Legume_lectin_dom"/>
</dbReference>
<dbReference type="SUPFAM" id="SSF56112">
    <property type="entry name" value="Protein kinase-like (PK-like)"/>
    <property type="match status" value="1"/>
</dbReference>
<dbReference type="AlphaFoldDB" id="A0A835LXA5"/>
<name>A0A835LXA5_9MAGN</name>
<evidence type="ECO:0000313" key="17">
    <source>
        <dbReference type="EMBL" id="KAF9602861.1"/>
    </source>
</evidence>
<keyword evidence="10 13" id="KW-0067">ATP-binding</keyword>
<keyword evidence="12 14" id="KW-0472">Membrane</keyword>
<evidence type="ECO:0000256" key="2">
    <source>
        <dbReference type="ARBA" id="ARBA00008536"/>
    </source>
</evidence>
<organism evidence="17 18">
    <name type="scientific">Coptis chinensis</name>
    <dbReference type="NCBI Taxonomy" id="261450"/>
    <lineage>
        <taxon>Eukaryota</taxon>
        <taxon>Viridiplantae</taxon>
        <taxon>Streptophyta</taxon>
        <taxon>Embryophyta</taxon>
        <taxon>Tracheophyta</taxon>
        <taxon>Spermatophyta</taxon>
        <taxon>Magnoliopsida</taxon>
        <taxon>Ranunculales</taxon>
        <taxon>Ranunculaceae</taxon>
        <taxon>Coptidoideae</taxon>
        <taxon>Coptis</taxon>
    </lineage>
</organism>
<evidence type="ECO:0000259" key="16">
    <source>
        <dbReference type="PROSITE" id="PS50011"/>
    </source>
</evidence>
<dbReference type="InterPro" id="IPR050528">
    <property type="entry name" value="L-type_Lectin-RKs"/>
</dbReference>
<feature type="binding site" evidence="13">
    <location>
        <position position="379"/>
    </location>
    <ligand>
        <name>ATP</name>
        <dbReference type="ChEBI" id="CHEBI:30616"/>
    </ligand>
</feature>
<dbReference type="GO" id="GO:0004672">
    <property type="term" value="F:protein kinase activity"/>
    <property type="evidence" value="ECO:0007669"/>
    <property type="project" value="InterPro"/>
</dbReference>
<keyword evidence="5 14" id="KW-0812">Transmembrane</keyword>
<dbReference type="PANTHER" id="PTHR27007">
    <property type="match status" value="1"/>
</dbReference>